<evidence type="ECO:0000313" key="7">
    <source>
        <dbReference type="Proteomes" id="UP000009007"/>
    </source>
</evidence>
<dbReference type="CDD" id="cd17249">
    <property type="entry name" value="RMtype1_S_EcoR124I-TRD2-CR2_like"/>
    <property type="match status" value="1"/>
</dbReference>
<reference evidence="7" key="1">
    <citation type="journal article" date="2012" name="J. Bacteriol.">
        <title>Complete genome sequence of the hydrogenotrophic, methanogenic archaeon Methanoculleus bourgensis strain MS2T, isolated from a sewage sludge digester.</title>
        <authorList>
            <person name="Maus I."/>
            <person name="Wibberg D."/>
            <person name="Stantscheff R."/>
            <person name="Eikmeyer F.G."/>
            <person name="Seffner A."/>
            <person name="Boelter J."/>
            <person name="Szczepanowski R."/>
            <person name="Blom J."/>
            <person name="Jaenicke S."/>
            <person name="Konig H."/>
            <person name="Puhler A."/>
            <person name="Schluter A."/>
        </authorList>
    </citation>
    <scope>NUCLEOTIDE SEQUENCE [LARGE SCALE GENOMIC DNA]</scope>
    <source>
        <strain evidence="7">ATCC 43281 / DSM 3045 / OCM 15 / MS2</strain>
    </source>
</reference>
<dbReference type="GO" id="GO:0009035">
    <property type="term" value="F:type I site-specific deoxyribonuclease activity"/>
    <property type="evidence" value="ECO:0007669"/>
    <property type="project" value="UniProtKB-EC"/>
</dbReference>
<evidence type="ECO:0000313" key="6">
    <source>
        <dbReference type="EMBL" id="CCJ35844.2"/>
    </source>
</evidence>
<evidence type="ECO:0000259" key="5">
    <source>
        <dbReference type="Pfam" id="PF01420"/>
    </source>
</evidence>
<organism evidence="6 7">
    <name type="scientific">Methanoculleus bourgensis (strain ATCC 43281 / DSM 3045 / OCM 15 / MS2)</name>
    <name type="common">Methanogenium bourgense</name>
    <dbReference type="NCBI Taxonomy" id="1201294"/>
    <lineage>
        <taxon>Archaea</taxon>
        <taxon>Methanobacteriati</taxon>
        <taxon>Methanobacteriota</taxon>
        <taxon>Stenosarchaea group</taxon>
        <taxon>Methanomicrobia</taxon>
        <taxon>Methanomicrobiales</taxon>
        <taxon>Methanomicrobiaceae</taxon>
        <taxon>Methanoculleus</taxon>
    </lineage>
</organism>
<dbReference type="Pfam" id="PF01420">
    <property type="entry name" value="Methylase_S"/>
    <property type="match status" value="2"/>
</dbReference>
<dbReference type="InterPro" id="IPR000055">
    <property type="entry name" value="Restrct_endonuc_typeI_TRD"/>
</dbReference>
<feature type="domain" description="Type I restriction modification DNA specificity" evidence="5">
    <location>
        <begin position="37"/>
        <end position="164"/>
    </location>
</feature>
<dbReference type="InterPro" id="IPR052021">
    <property type="entry name" value="Type-I_RS_S_subunit"/>
</dbReference>
<feature type="domain" description="Type I restriction modification DNA specificity" evidence="5">
    <location>
        <begin position="193"/>
        <end position="360"/>
    </location>
</feature>
<proteinExistence type="inferred from homology"/>
<dbReference type="REBASE" id="51309">
    <property type="entry name" value="S.MboMS2ORF922P"/>
</dbReference>
<keyword evidence="3" id="KW-0238">DNA-binding</keyword>
<dbReference type="GO" id="GO:0003677">
    <property type="term" value="F:DNA binding"/>
    <property type="evidence" value="ECO:0007669"/>
    <property type="project" value="UniProtKB-KW"/>
</dbReference>
<dbReference type="PANTHER" id="PTHR30408">
    <property type="entry name" value="TYPE-1 RESTRICTION ENZYME ECOKI SPECIFICITY PROTEIN"/>
    <property type="match status" value="1"/>
</dbReference>
<dbReference type="KEGG" id="mbg:BN140_0921"/>
<comment type="similarity">
    <text evidence="1">Belongs to the type-I restriction system S methylase family.</text>
</comment>
<dbReference type="Gene3D" id="3.90.220.20">
    <property type="entry name" value="DNA methylase specificity domains"/>
    <property type="match status" value="2"/>
</dbReference>
<dbReference type="GO" id="GO:0009307">
    <property type="term" value="P:DNA restriction-modification system"/>
    <property type="evidence" value="ECO:0007669"/>
    <property type="project" value="UniProtKB-KW"/>
</dbReference>
<keyword evidence="2" id="KW-0680">Restriction system</keyword>
<name>I7LM15_METBM</name>
<dbReference type="InterPro" id="IPR044946">
    <property type="entry name" value="Restrct_endonuc_typeI_TRD_sf"/>
</dbReference>
<keyword evidence="4" id="KW-0175">Coiled coil</keyword>
<dbReference type="PANTHER" id="PTHR30408:SF12">
    <property type="entry name" value="TYPE I RESTRICTION ENZYME MJAVIII SPECIFICITY SUBUNIT"/>
    <property type="match status" value="1"/>
</dbReference>
<dbReference type="SUPFAM" id="SSF116734">
    <property type="entry name" value="DNA methylase specificity domain"/>
    <property type="match status" value="2"/>
</dbReference>
<dbReference type="Proteomes" id="UP000009007">
    <property type="component" value="Chromosome I"/>
</dbReference>
<dbReference type="PATRIC" id="fig|1201294.9.peg.1013"/>
<feature type="coiled-coil region" evidence="4">
    <location>
        <begin position="148"/>
        <end position="182"/>
    </location>
</feature>
<dbReference type="STRING" id="1201294.BN140_0921"/>
<evidence type="ECO:0000256" key="2">
    <source>
        <dbReference type="ARBA" id="ARBA00022747"/>
    </source>
</evidence>
<keyword evidence="7" id="KW-1185">Reference proteome</keyword>
<keyword evidence="6" id="KW-0378">Hydrolase</keyword>
<dbReference type="AlphaFoldDB" id="I7LM15"/>
<gene>
    <name evidence="6" type="primary">hsdS1</name>
    <name evidence="6" type="ordered locus">BN140_0921</name>
</gene>
<evidence type="ECO:0000256" key="4">
    <source>
        <dbReference type="SAM" id="Coils"/>
    </source>
</evidence>
<evidence type="ECO:0000256" key="3">
    <source>
        <dbReference type="ARBA" id="ARBA00023125"/>
    </source>
</evidence>
<accession>I7LM15</accession>
<dbReference type="EC" id="3.1.21.3" evidence="6"/>
<dbReference type="EMBL" id="HE964772">
    <property type="protein sequence ID" value="CCJ35844.2"/>
    <property type="molecule type" value="Genomic_DNA"/>
</dbReference>
<dbReference type="HOGENOM" id="CLU_021095_10_1_2"/>
<protein>
    <submittedName>
        <fullName evidence="6">Type I restriction enzyme, S subunit</fullName>
        <ecNumber evidence="6">3.1.21.3</ecNumber>
    </submittedName>
</protein>
<sequence length="389" mass="44313">MERVPLRKIGKIVKREVPIEPTEMYQTVGCKLYGLGVYGREIKKGHEIAAKKMYRIRENDLLINRIWAQKGSAGIVPKHLDGAVVTNDFPVVEFDLTKVFPPYIAWYVKYQDFWDECRSHSHGTSGRERLKPKELPNITFPLPPLNEQQRVAAILDRLMERIDEARRQREAAMEAIKVFKKTSAQEYLNKKDYPHKSIATLCDIISGGTPSKSNPDYWDGSIPWVRPKNMKNKEILDSDAHITENALKETNIKLLEPDTVLIVVRGMIMVHTVPSAVLKNRAVINQDMKGLVVNDSLLPEYLCACLWIYNDKLLSLVEKSGHGTRRLPTESLLNFTIPVPTLFEQRQLLANLSALNGKIKEIQHLQITSKNDLEDLIPSLLQKAFAGEL</sequence>
<evidence type="ECO:0000256" key="1">
    <source>
        <dbReference type="ARBA" id="ARBA00010923"/>
    </source>
</evidence>